<name>A0A9K3NTK1_HELAN</name>
<gene>
    <name evidence="3" type="ORF">HanXRQr2_Chr03g0088851</name>
</gene>
<feature type="region of interest" description="Disordered" evidence="1">
    <location>
        <begin position="1"/>
        <end position="58"/>
    </location>
</feature>
<protein>
    <submittedName>
        <fullName evidence="3">Uncharacterized protein</fullName>
    </submittedName>
</protein>
<feature type="compositionally biased region" description="Low complexity" evidence="1">
    <location>
        <begin position="47"/>
        <end position="58"/>
    </location>
</feature>
<organism evidence="3 4">
    <name type="scientific">Helianthus annuus</name>
    <name type="common">Common sunflower</name>
    <dbReference type="NCBI Taxonomy" id="4232"/>
    <lineage>
        <taxon>Eukaryota</taxon>
        <taxon>Viridiplantae</taxon>
        <taxon>Streptophyta</taxon>
        <taxon>Embryophyta</taxon>
        <taxon>Tracheophyta</taxon>
        <taxon>Spermatophyta</taxon>
        <taxon>Magnoliopsida</taxon>
        <taxon>eudicotyledons</taxon>
        <taxon>Gunneridae</taxon>
        <taxon>Pentapetalae</taxon>
        <taxon>asterids</taxon>
        <taxon>campanulids</taxon>
        <taxon>Asterales</taxon>
        <taxon>Asteraceae</taxon>
        <taxon>Asteroideae</taxon>
        <taxon>Heliantheae alliance</taxon>
        <taxon>Heliantheae</taxon>
        <taxon>Helianthus</taxon>
    </lineage>
</organism>
<proteinExistence type="predicted"/>
<dbReference type="Gramene" id="mRNA:HanXRQr2_Chr03g0088851">
    <property type="protein sequence ID" value="CDS:HanXRQr2_Chr03g0088851.1"/>
    <property type="gene ID" value="HanXRQr2_Chr03g0088851"/>
</dbReference>
<evidence type="ECO:0000313" key="4">
    <source>
        <dbReference type="Proteomes" id="UP000215914"/>
    </source>
</evidence>
<sequence length="216" mass="24878">MHEKSETDSTSTSSASPKCTYIVESPSCDSHDDKSSMNSARTTPAESPSHSSQMSSESRVSGPYRFSLIGKHQRNVLKRKKVFSVIDEEGEDYGDDDYYYYHDRQVTRQCRFVMFLMGFVMVFTAICLITWGASRPYKFHVQMKVNLKPYLHTNLQHLLGFAKCYYISHFYLFKSLILTIYTHVYICHTSVSYICYTSGGPMNYILGLQMRGSTKF</sequence>
<feature type="transmembrane region" description="Helical" evidence="2">
    <location>
        <begin position="112"/>
        <end position="134"/>
    </location>
</feature>
<dbReference type="EMBL" id="MNCJ02000318">
    <property type="protein sequence ID" value="KAF5812647.1"/>
    <property type="molecule type" value="Genomic_DNA"/>
</dbReference>
<evidence type="ECO:0000256" key="1">
    <source>
        <dbReference type="SAM" id="MobiDB-lite"/>
    </source>
</evidence>
<accession>A0A9K3NTK1</accession>
<evidence type="ECO:0000313" key="3">
    <source>
        <dbReference type="EMBL" id="KAF5812647.1"/>
    </source>
</evidence>
<feature type="compositionally biased region" description="Polar residues" evidence="1">
    <location>
        <begin position="36"/>
        <end position="46"/>
    </location>
</feature>
<keyword evidence="2" id="KW-1133">Transmembrane helix</keyword>
<dbReference type="Proteomes" id="UP000215914">
    <property type="component" value="Unassembled WGS sequence"/>
</dbReference>
<keyword evidence="2" id="KW-0472">Membrane</keyword>
<comment type="caution">
    <text evidence="3">The sequence shown here is derived from an EMBL/GenBank/DDBJ whole genome shotgun (WGS) entry which is preliminary data.</text>
</comment>
<evidence type="ECO:0000256" key="2">
    <source>
        <dbReference type="SAM" id="Phobius"/>
    </source>
</evidence>
<keyword evidence="2" id="KW-0812">Transmembrane</keyword>
<reference evidence="3" key="1">
    <citation type="journal article" date="2017" name="Nature">
        <title>The sunflower genome provides insights into oil metabolism, flowering and Asterid evolution.</title>
        <authorList>
            <person name="Badouin H."/>
            <person name="Gouzy J."/>
            <person name="Grassa C.J."/>
            <person name="Murat F."/>
            <person name="Staton S.E."/>
            <person name="Cottret L."/>
            <person name="Lelandais-Briere C."/>
            <person name="Owens G.L."/>
            <person name="Carrere S."/>
            <person name="Mayjonade B."/>
            <person name="Legrand L."/>
            <person name="Gill N."/>
            <person name="Kane N.C."/>
            <person name="Bowers J.E."/>
            <person name="Hubner S."/>
            <person name="Bellec A."/>
            <person name="Berard A."/>
            <person name="Berges H."/>
            <person name="Blanchet N."/>
            <person name="Boniface M.C."/>
            <person name="Brunel D."/>
            <person name="Catrice O."/>
            <person name="Chaidir N."/>
            <person name="Claudel C."/>
            <person name="Donnadieu C."/>
            <person name="Faraut T."/>
            <person name="Fievet G."/>
            <person name="Helmstetter N."/>
            <person name="King M."/>
            <person name="Knapp S.J."/>
            <person name="Lai Z."/>
            <person name="Le Paslier M.C."/>
            <person name="Lippi Y."/>
            <person name="Lorenzon L."/>
            <person name="Mandel J.R."/>
            <person name="Marage G."/>
            <person name="Marchand G."/>
            <person name="Marquand E."/>
            <person name="Bret-Mestries E."/>
            <person name="Morien E."/>
            <person name="Nambeesan S."/>
            <person name="Nguyen T."/>
            <person name="Pegot-Espagnet P."/>
            <person name="Pouilly N."/>
            <person name="Raftis F."/>
            <person name="Sallet E."/>
            <person name="Schiex T."/>
            <person name="Thomas J."/>
            <person name="Vandecasteele C."/>
            <person name="Vares D."/>
            <person name="Vear F."/>
            <person name="Vautrin S."/>
            <person name="Crespi M."/>
            <person name="Mangin B."/>
            <person name="Burke J.M."/>
            <person name="Salse J."/>
            <person name="Munos S."/>
            <person name="Vincourt P."/>
            <person name="Rieseberg L.H."/>
            <person name="Langlade N.B."/>
        </authorList>
    </citation>
    <scope>NUCLEOTIDE SEQUENCE</scope>
    <source>
        <tissue evidence="3">Leaves</tissue>
    </source>
</reference>
<reference evidence="3" key="2">
    <citation type="submission" date="2020-06" db="EMBL/GenBank/DDBJ databases">
        <title>Helianthus annuus Genome sequencing and assembly Release 2.</title>
        <authorList>
            <person name="Gouzy J."/>
            <person name="Langlade N."/>
            <person name="Munos S."/>
        </authorList>
    </citation>
    <scope>NUCLEOTIDE SEQUENCE</scope>
    <source>
        <tissue evidence="3">Leaves</tissue>
    </source>
</reference>
<dbReference type="AlphaFoldDB" id="A0A9K3NTK1"/>
<keyword evidence="4" id="KW-1185">Reference proteome</keyword>